<feature type="transmembrane region" description="Helical" evidence="6">
    <location>
        <begin position="169"/>
        <end position="190"/>
    </location>
</feature>
<proteinExistence type="predicted"/>
<evidence type="ECO:0000256" key="3">
    <source>
        <dbReference type="ARBA" id="ARBA00022692"/>
    </source>
</evidence>
<dbReference type="Proteomes" id="UP000617951">
    <property type="component" value="Unassembled WGS sequence"/>
</dbReference>
<keyword evidence="2" id="KW-1003">Cell membrane</keyword>
<dbReference type="GO" id="GO:0005886">
    <property type="term" value="C:plasma membrane"/>
    <property type="evidence" value="ECO:0007669"/>
    <property type="project" value="UniProtKB-SubCell"/>
</dbReference>
<accession>A0A926DHT4</accession>
<gene>
    <name evidence="7" type="ORF">H8693_09445</name>
</gene>
<feature type="transmembrane region" description="Helical" evidence="6">
    <location>
        <begin position="102"/>
        <end position="123"/>
    </location>
</feature>
<dbReference type="CDD" id="cd06579">
    <property type="entry name" value="TM_PBP1_transp_AraH_like"/>
    <property type="match status" value="1"/>
</dbReference>
<comment type="subcellular location">
    <subcellularLocation>
        <location evidence="1">Cell membrane</location>
        <topology evidence="1">Multi-pass membrane protein</topology>
    </subcellularLocation>
</comment>
<protein>
    <submittedName>
        <fullName evidence="7">ABC transporter permease</fullName>
    </submittedName>
</protein>
<dbReference type="PANTHER" id="PTHR32196">
    <property type="entry name" value="ABC TRANSPORTER PERMEASE PROTEIN YPHD-RELATED-RELATED"/>
    <property type="match status" value="1"/>
</dbReference>
<dbReference type="Pfam" id="PF02653">
    <property type="entry name" value="BPD_transp_2"/>
    <property type="match status" value="1"/>
</dbReference>
<dbReference type="GO" id="GO:0022857">
    <property type="term" value="F:transmembrane transporter activity"/>
    <property type="evidence" value="ECO:0007669"/>
    <property type="project" value="InterPro"/>
</dbReference>
<evidence type="ECO:0000256" key="4">
    <source>
        <dbReference type="ARBA" id="ARBA00022989"/>
    </source>
</evidence>
<keyword evidence="5 6" id="KW-0472">Membrane</keyword>
<dbReference type="RefSeq" id="WP_178622034.1">
    <property type="nucleotide sequence ID" value="NZ_JACRSS010000005.1"/>
</dbReference>
<comment type="caution">
    <text evidence="7">The sequence shown here is derived from an EMBL/GenBank/DDBJ whole genome shotgun (WGS) entry which is preliminary data.</text>
</comment>
<feature type="transmembrane region" description="Helical" evidence="6">
    <location>
        <begin position="301"/>
        <end position="319"/>
    </location>
</feature>
<dbReference type="InterPro" id="IPR001851">
    <property type="entry name" value="ABC_transp_permease"/>
</dbReference>
<evidence type="ECO:0000313" key="7">
    <source>
        <dbReference type="EMBL" id="MBC8539155.1"/>
    </source>
</evidence>
<keyword evidence="4 6" id="KW-1133">Transmembrane helix</keyword>
<evidence type="ECO:0000256" key="1">
    <source>
        <dbReference type="ARBA" id="ARBA00004651"/>
    </source>
</evidence>
<feature type="transmembrane region" description="Helical" evidence="6">
    <location>
        <begin position="129"/>
        <end position="148"/>
    </location>
</feature>
<evidence type="ECO:0000256" key="6">
    <source>
        <dbReference type="SAM" id="Phobius"/>
    </source>
</evidence>
<dbReference type="EMBL" id="JACRSS010000005">
    <property type="protein sequence ID" value="MBC8539155.1"/>
    <property type="molecule type" value="Genomic_DNA"/>
</dbReference>
<keyword evidence="3 6" id="KW-0812">Transmembrane</keyword>
<name>A0A926DHT4_9FIRM</name>
<keyword evidence="8" id="KW-1185">Reference proteome</keyword>
<dbReference type="AlphaFoldDB" id="A0A926DHT4"/>
<feature type="transmembrane region" description="Helical" evidence="6">
    <location>
        <begin position="221"/>
        <end position="243"/>
    </location>
</feature>
<feature type="transmembrane region" description="Helical" evidence="6">
    <location>
        <begin position="20"/>
        <end position="39"/>
    </location>
</feature>
<organism evidence="7 8">
    <name type="scientific">Guopingia tenuis</name>
    <dbReference type="NCBI Taxonomy" id="2763656"/>
    <lineage>
        <taxon>Bacteria</taxon>
        <taxon>Bacillati</taxon>
        <taxon>Bacillota</taxon>
        <taxon>Clostridia</taxon>
        <taxon>Christensenellales</taxon>
        <taxon>Christensenellaceae</taxon>
        <taxon>Guopingia</taxon>
    </lineage>
</organism>
<reference evidence="7" key="1">
    <citation type="submission" date="2020-08" db="EMBL/GenBank/DDBJ databases">
        <title>Genome public.</title>
        <authorList>
            <person name="Liu C."/>
            <person name="Sun Q."/>
        </authorList>
    </citation>
    <scope>NUCLEOTIDE SEQUENCE</scope>
    <source>
        <strain evidence="7">NSJ-63</strain>
    </source>
</reference>
<sequence length="324" mass="33579">MNNNKIGGTTLWQRLRSNLSQYAGVLAALVVLIVVATIFKPVFLSGDNIVNMIVNSTTIGLAAFGMTFVILTGGIDLSVGALAALTGVFAADLLGRGVPMGVVIPLGIIAGALVGMGVGAIIAKTNIPPFIVTLGLTNIYSGLAIAYNDGYPVPIALEDPFTVLGNGKILGIPTPILVLIAAFIICYIILNKTNVGRNVFIIGGNKEAARLSGISVTKTTMFSFAIHCALVALAGMILASRLYSGLPSAGKNMEMNAITAVVLGGTSMTGGDGNIIGTVIGVLLLQVLLNVMTIFSFPAFLQSLVQGVIVIVAVLYDYLRKKKI</sequence>
<evidence type="ECO:0000313" key="8">
    <source>
        <dbReference type="Proteomes" id="UP000617951"/>
    </source>
</evidence>
<evidence type="ECO:0000256" key="2">
    <source>
        <dbReference type="ARBA" id="ARBA00022475"/>
    </source>
</evidence>
<evidence type="ECO:0000256" key="5">
    <source>
        <dbReference type="ARBA" id="ARBA00023136"/>
    </source>
</evidence>